<evidence type="ECO:0000313" key="1">
    <source>
        <dbReference type="EMBL" id="GAH69232.1"/>
    </source>
</evidence>
<protein>
    <recommendedName>
        <fullName evidence="2">Bulb-type lectin domain-containing protein</fullName>
    </recommendedName>
</protein>
<dbReference type="AlphaFoldDB" id="X1HIC1"/>
<reference evidence="1" key="1">
    <citation type="journal article" date="2014" name="Front. Microbiol.">
        <title>High frequency of phylogenetically diverse reductive dehalogenase-homologous genes in deep subseafloor sedimentary metagenomes.</title>
        <authorList>
            <person name="Kawai M."/>
            <person name="Futagami T."/>
            <person name="Toyoda A."/>
            <person name="Takaki Y."/>
            <person name="Nishi S."/>
            <person name="Hori S."/>
            <person name="Arai W."/>
            <person name="Tsubouchi T."/>
            <person name="Morono Y."/>
            <person name="Uchiyama I."/>
            <person name="Ito T."/>
            <person name="Fujiyama A."/>
            <person name="Inagaki F."/>
            <person name="Takami H."/>
        </authorList>
    </citation>
    <scope>NUCLEOTIDE SEQUENCE</scope>
    <source>
        <strain evidence="1">Expedition CK06-06</strain>
    </source>
</reference>
<evidence type="ECO:0008006" key="2">
    <source>
        <dbReference type="Google" id="ProtNLM"/>
    </source>
</evidence>
<dbReference type="EMBL" id="BARU01025675">
    <property type="protein sequence ID" value="GAH69232.1"/>
    <property type="molecule type" value="Genomic_DNA"/>
</dbReference>
<sequence length="174" mass="19059">MSTYVQSTFAWTTTEVVSTESTADALGNSISIDASGNVHIAWDDFTDYDGAGIDQDIFYKRWNTSTSLWTTTEVVSTESAGLSFEPSLGTDFAGNVHITWIDTSDYAGAGTDGDIFYKRWNATTSTWTTTEFVSTESIYWTNHAFLVVDSAGNVHLAWNDATDYASAGTDEDIF</sequence>
<name>X1HIC1_9ZZZZ</name>
<gene>
    <name evidence="1" type="ORF">S03H2_41343</name>
</gene>
<accession>X1HIC1</accession>
<feature type="non-terminal residue" evidence="1">
    <location>
        <position position="174"/>
    </location>
</feature>
<proteinExistence type="predicted"/>
<comment type="caution">
    <text evidence="1">The sequence shown here is derived from an EMBL/GenBank/DDBJ whole genome shotgun (WGS) entry which is preliminary data.</text>
</comment>
<organism evidence="1">
    <name type="scientific">marine sediment metagenome</name>
    <dbReference type="NCBI Taxonomy" id="412755"/>
    <lineage>
        <taxon>unclassified sequences</taxon>
        <taxon>metagenomes</taxon>
        <taxon>ecological metagenomes</taxon>
    </lineage>
</organism>